<organism evidence="9 10">
    <name type="scientific">Trichuris trichiura</name>
    <name type="common">Whipworm</name>
    <name type="synonym">Trichocephalus trichiurus</name>
    <dbReference type="NCBI Taxonomy" id="36087"/>
    <lineage>
        <taxon>Eukaryota</taxon>
        <taxon>Metazoa</taxon>
        <taxon>Ecdysozoa</taxon>
        <taxon>Nematoda</taxon>
        <taxon>Enoplea</taxon>
        <taxon>Dorylaimia</taxon>
        <taxon>Trichinellida</taxon>
        <taxon>Trichuridae</taxon>
        <taxon>Trichuris</taxon>
    </lineage>
</organism>
<dbReference type="InterPro" id="IPR000535">
    <property type="entry name" value="MSP_dom"/>
</dbReference>
<dbReference type="InterPro" id="IPR008962">
    <property type="entry name" value="PapD-like_sf"/>
</dbReference>
<dbReference type="PANTHER" id="PTHR22920">
    <property type="entry name" value="MAJOR SPERM PROTEIN"/>
    <property type="match status" value="1"/>
</dbReference>
<gene>
    <name evidence="9" type="ORF">TTRE_0000178101</name>
</gene>
<proteinExistence type="predicted"/>
<accession>A0A077Z0D6</accession>
<dbReference type="OrthoDB" id="5918453at2759"/>
<dbReference type="STRING" id="36087.A0A077Z0D6"/>
<comment type="subcellular location">
    <subcellularLocation>
        <location evidence="6">Cell projection</location>
        <location evidence="6">Pseudopodium</location>
    </subcellularLocation>
    <subcellularLocation>
        <location evidence="1">Cytoplasm</location>
        <location evidence="1">Cytoskeleton</location>
    </subcellularLocation>
</comment>
<keyword evidence="4" id="KW-0966">Cell projection</keyword>
<dbReference type="Gene3D" id="2.60.40.10">
    <property type="entry name" value="Immunoglobulins"/>
    <property type="match status" value="1"/>
</dbReference>
<keyword evidence="3 7" id="KW-0206">Cytoskeleton</keyword>
<keyword evidence="2" id="KW-0963">Cytoplasm</keyword>
<reference evidence="9" key="1">
    <citation type="submission" date="2014-01" db="EMBL/GenBank/DDBJ databases">
        <authorList>
            <person name="Aslett M."/>
        </authorList>
    </citation>
    <scope>NUCLEOTIDE SEQUENCE</scope>
</reference>
<evidence type="ECO:0000256" key="2">
    <source>
        <dbReference type="ARBA" id="ARBA00022490"/>
    </source>
</evidence>
<evidence type="ECO:0000313" key="10">
    <source>
        <dbReference type="Proteomes" id="UP000030665"/>
    </source>
</evidence>
<dbReference type="Pfam" id="PF00635">
    <property type="entry name" value="Motile_Sperm"/>
    <property type="match status" value="1"/>
</dbReference>
<feature type="domain" description="MSP" evidence="8">
    <location>
        <begin position="9"/>
        <end position="127"/>
    </location>
</feature>
<evidence type="ECO:0000256" key="5">
    <source>
        <dbReference type="ARBA" id="ARBA00037744"/>
    </source>
</evidence>
<dbReference type="AlphaFoldDB" id="A0A077Z0D6"/>
<comment type="function">
    <text evidence="5 7">Central component in molecular interactions underlying sperm crawling. Forms an extensive filament system that extends from sperm villipoda, along the leading edge of the pseudopod.</text>
</comment>
<evidence type="ECO:0000259" key="8">
    <source>
        <dbReference type="PROSITE" id="PS50202"/>
    </source>
</evidence>
<evidence type="ECO:0000256" key="6">
    <source>
        <dbReference type="ARBA" id="ARBA00037818"/>
    </source>
</evidence>
<dbReference type="Proteomes" id="UP000030665">
    <property type="component" value="Unassembled WGS sequence"/>
</dbReference>
<name>A0A077Z0D6_TRITR</name>
<protein>
    <recommendedName>
        <fullName evidence="7">Major sperm protein</fullName>
    </recommendedName>
</protein>
<dbReference type="InterPro" id="IPR051155">
    <property type="entry name" value="Nematode_MSP"/>
</dbReference>
<dbReference type="GO" id="GO:0005856">
    <property type="term" value="C:cytoskeleton"/>
    <property type="evidence" value="ECO:0007669"/>
    <property type="project" value="UniProtKB-SubCell"/>
</dbReference>
<reference evidence="9" key="2">
    <citation type="submission" date="2014-03" db="EMBL/GenBank/DDBJ databases">
        <title>The whipworm genome and dual-species transcriptomics of an intimate host-pathogen interaction.</title>
        <authorList>
            <person name="Foth B.J."/>
            <person name="Tsai I.J."/>
            <person name="Reid A.J."/>
            <person name="Bancroft A.J."/>
            <person name="Nichol S."/>
            <person name="Tracey A."/>
            <person name="Holroyd N."/>
            <person name="Cotton J.A."/>
            <person name="Stanley E.J."/>
            <person name="Zarowiecki M."/>
            <person name="Liu J.Z."/>
            <person name="Huckvale T."/>
            <person name="Cooper P.J."/>
            <person name="Grencis R.K."/>
            <person name="Berriman M."/>
        </authorList>
    </citation>
    <scope>NUCLEOTIDE SEQUENCE [LARGE SCALE GENOMIC DNA]</scope>
</reference>
<dbReference type="GO" id="GO:0031143">
    <property type="term" value="C:pseudopodium"/>
    <property type="evidence" value="ECO:0007669"/>
    <property type="project" value="UniProtKB-SubCell"/>
</dbReference>
<dbReference type="PANTHER" id="PTHR22920:SF7">
    <property type="entry name" value="MSP DOMAIN-CONTAINING PROTEIN-RELATED"/>
    <property type="match status" value="1"/>
</dbReference>
<dbReference type="InterPro" id="IPR013783">
    <property type="entry name" value="Ig-like_fold"/>
</dbReference>
<dbReference type="SUPFAM" id="SSF49354">
    <property type="entry name" value="PapD-like"/>
    <property type="match status" value="1"/>
</dbReference>
<keyword evidence="10" id="KW-1185">Reference proteome</keyword>
<evidence type="ECO:0000256" key="4">
    <source>
        <dbReference type="ARBA" id="ARBA00023273"/>
    </source>
</evidence>
<dbReference type="EMBL" id="HG805857">
    <property type="protein sequence ID" value="CDW53516.1"/>
    <property type="molecule type" value="Genomic_DNA"/>
</dbReference>
<evidence type="ECO:0000256" key="7">
    <source>
        <dbReference type="RuleBase" id="RU003425"/>
    </source>
</evidence>
<evidence type="ECO:0000313" key="9">
    <source>
        <dbReference type="EMBL" id="CDW53516.1"/>
    </source>
</evidence>
<evidence type="ECO:0000256" key="3">
    <source>
        <dbReference type="ARBA" id="ARBA00023212"/>
    </source>
</evidence>
<dbReference type="PROSITE" id="PS50202">
    <property type="entry name" value="MSP"/>
    <property type="match status" value="1"/>
</dbReference>
<sequence length="128" mass="14796">MSAIEVMGEIRLEPQDKMCFNAPFIDTKMQTCAITNMTSKRLGWRTKSSNAKRLMVDPPQGLLEPNQTRLVSITCEPFDPEKESLADDRITIEYREVFNPHATRFTNSIFLNKKATTHQKSLKIEYNR</sequence>
<evidence type="ECO:0000256" key="1">
    <source>
        <dbReference type="ARBA" id="ARBA00004245"/>
    </source>
</evidence>